<reference evidence="4 5" key="1">
    <citation type="submission" date="2017-07" db="EMBL/GenBank/DDBJ databases">
        <title>Bifidobacterium novel species.</title>
        <authorList>
            <person name="Lugli G.A."/>
            <person name="Milani C."/>
            <person name="Duranti S."/>
            <person name="Mangifesta M."/>
        </authorList>
    </citation>
    <scope>NUCLEOTIDE SEQUENCE [LARGE SCALE GENOMIC DNA]</scope>
    <source>
        <strain evidence="5">Uis1B</strain>
    </source>
</reference>
<evidence type="ECO:0000256" key="2">
    <source>
        <dbReference type="SAM" id="SignalP"/>
    </source>
</evidence>
<proteinExistence type="predicted"/>
<evidence type="ECO:0000313" key="5">
    <source>
        <dbReference type="Proteomes" id="UP000235050"/>
    </source>
</evidence>
<evidence type="ECO:0000256" key="1">
    <source>
        <dbReference type="SAM" id="Phobius"/>
    </source>
</evidence>
<feature type="domain" description="SpaA-like prealbumin fold" evidence="3">
    <location>
        <begin position="562"/>
        <end position="609"/>
    </location>
</feature>
<dbReference type="EMBL" id="NMWU01000032">
    <property type="protein sequence ID" value="PLS30412.1"/>
    <property type="molecule type" value="Genomic_DNA"/>
</dbReference>
<dbReference type="Gene3D" id="2.60.40.10">
    <property type="entry name" value="Immunoglobulins"/>
    <property type="match status" value="1"/>
</dbReference>
<gene>
    <name evidence="4" type="ORF">Uis1B_1741</name>
</gene>
<organism evidence="4 5">
    <name type="scientific">Bifidobacterium margollesii</name>
    <dbReference type="NCBI Taxonomy" id="2020964"/>
    <lineage>
        <taxon>Bacteria</taxon>
        <taxon>Bacillati</taxon>
        <taxon>Actinomycetota</taxon>
        <taxon>Actinomycetes</taxon>
        <taxon>Bifidobacteriales</taxon>
        <taxon>Bifidobacteriaceae</taxon>
        <taxon>Bifidobacterium</taxon>
    </lineage>
</organism>
<dbReference type="Proteomes" id="UP000235050">
    <property type="component" value="Unassembled WGS sequence"/>
</dbReference>
<comment type="caution">
    <text evidence="4">The sequence shown here is derived from an EMBL/GenBank/DDBJ whole genome shotgun (WGS) entry which is preliminary data.</text>
</comment>
<feature type="chain" id="PRO_5015008468" description="SpaA-like prealbumin fold domain-containing protein" evidence="2">
    <location>
        <begin position="30"/>
        <end position="686"/>
    </location>
</feature>
<dbReference type="OrthoDB" id="3240140at2"/>
<name>A0A2N5J866_9BIFI</name>
<dbReference type="NCBIfam" id="TIGR01167">
    <property type="entry name" value="LPXTG_anchor"/>
    <property type="match status" value="1"/>
</dbReference>
<evidence type="ECO:0000313" key="4">
    <source>
        <dbReference type="EMBL" id="PLS30412.1"/>
    </source>
</evidence>
<keyword evidence="1" id="KW-0472">Membrane</keyword>
<keyword evidence="5" id="KW-1185">Reference proteome</keyword>
<dbReference type="GO" id="GO:0005975">
    <property type="term" value="P:carbohydrate metabolic process"/>
    <property type="evidence" value="ECO:0007669"/>
    <property type="project" value="UniProtKB-ARBA"/>
</dbReference>
<accession>A0A2N5J866</accession>
<dbReference type="AlphaFoldDB" id="A0A2N5J866"/>
<dbReference type="InterPro" id="IPR041033">
    <property type="entry name" value="SpaA_PFL_dom_1"/>
</dbReference>
<sequence length="686" mass="71689">MRMRKLFAGIAAAATLLSGLALGATTANAADAGRALPFTPLAADQVDDQGKVTANATFKFTADDADQWGTNNNRVIKAYKLADYYQYVDSGAGTTDDPKGAVFGVQTADDAKEGVKAGLTTALTGVTANADDPHKGAVPTDTTDLLAWALQYGYLDQSATKPWTKTDGSNPATDSTTRKFADALNTADNLTKLGTPTELSVAKNNLTIAQDGKSASASLPAGIYLFLDVTKADAANTTPNHIQDGTENDAATSGKVVVNSAPIILASGDLTADGGVNYLYPLADTTVAFKNHVTPVNKTVDDADKTVFTGQTVRYTLKTTLPLTTGYDASKYVFDLTDYPGKGQTVNLDGFADANAEGGAADAGKYDVKVYDGDKVVKTLTEGTDFDLTTSAANNGKEIVGAENKAANFKLNFSKLIQSTDYNKTPLWGKTVVVTYAAKITGVQGDVPNTVEVNDNNAVAQHGTKLTLGGFQFTKTDAQGNADASINGATFAIEADDDTTDNKAVTPAEPDRTNADLVKKYDKTSFDQDGNVVPNKPDGSVSDEELNHVEDPWTGDGINESDSRVVTGKNGIVTFSGLADGVYTVTETKAPQGYLGDAVYVKFNVTIKGGKAVAFKGIDVWGLAPSSGDGTAEVPDYAVKNVRSITELPKTGAAGIALFGVIALLLAGAGTAVYMQSRRTRRALHA</sequence>
<feature type="transmembrane region" description="Helical" evidence="1">
    <location>
        <begin position="653"/>
        <end position="675"/>
    </location>
</feature>
<dbReference type="Pfam" id="PF17802">
    <property type="entry name" value="SpaA"/>
    <property type="match status" value="1"/>
</dbReference>
<keyword evidence="2" id="KW-0732">Signal</keyword>
<dbReference type="Gene3D" id="2.60.40.740">
    <property type="match status" value="1"/>
</dbReference>
<feature type="signal peptide" evidence="2">
    <location>
        <begin position="1"/>
        <end position="29"/>
    </location>
</feature>
<keyword evidence="1" id="KW-0812">Transmembrane</keyword>
<protein>
    <recommendedName>
        <fullName evidence="3">SpaA-like prealbumin fold domain-containing protein</fullName>
    </recommendedName>
</protein>
<keyword evidence="1" id="KW-1133">Transmembrane helix</keyword>
<dbReference type="InterPro" id="IPR013783">
    <property type="entry name" value="Ig-like_fold"/>
</dbReference>
<evidence type="ECO:0000259" key="3">
    <source>
        <dbReference type="Pfam" id="PF17802"/>
    </source>
</evidence>
<dbReference type="RefSeq" id="WP_133124905.1">
    <property type="nucleotide sequence ID" value="NZ_NMWU01000032.1"/>
</dbReference>